<keyword evidence="1" id="KW-0472">Membrane</keyword>
<evidence type="ECO:0000313" key="2">
    <source>
        <dbReference type="EMBL" id="PIO59126.1"/>
    </source>
</evidence>
<dbReference type="AlphaFoldDB" id="A0A2G9TMC4"/>
<dbReference type="EMBL" id="KZ358749">
    <property type="protein sequence ID" value="PIO59126.1"/>
    <property type="molecule type" value="Genomic_DNA"/>
</dbReference>
<proteinExistence type="predicted"/>
<gene>
    <name evidence="2" type="ORF">TELCIR_19421</name>
</gene>
<protein>
    <submittedName>
        <fullName evidence="2">Uncharacterized protein</fullName>
    </submittedName>
</protein>
<reference evidence="2 3" key="1">
    <citation type="submission" date="2015-09" db="EMBL/GenBank/DDBJ databases">
        <title>Draft genome of the parasitic nematode Teladorsagia circumcincta isolate WARC Sus (inbred).</title>
        <authorList>
            <person name="Mitreva M."/>
        </authorList>
    </citation>
    <scope>NUCLEOTIDE SEQUENCE [LARGE SCALE GENOMIC DNA]</scope>
    <source>
        <strain evidence="2 3">S</strain>
    </source>
</reference>
<evidence type="ECO:0000313" key="3">
    <source>
        <dbReference type="Proteomes" id="UP000230423"/>
    </source>
</evidence>
<dbReference type="Proteomes" id="UP000230423">
    <property type="component" value="Unassembled WGS sequence"/>
</dbReference>
<organism evidence="2 3">
    <name type="scientific">Teladorsagia circumcincta</name>
    <name type="common">Brown stomach worm</name>
    <name type="synonym">Ostertagia circumcincta</name>
    <dbReference type="NCBI Taxonomy" id="45464"/>
    <lineage>
        <taxon>Eukaryota</taxon>
        <taxon>Metazoa</taxon>
        <taxon>Ecdysozoa</taxon>
        <taxon>Nematoda</taxon>
        <taxon>Chromadorea</taxon>
        <taxon>Rhabditida</taxon>
        <taxon>Rhabditina</taxon>
        <taxon>Rhabditomorpha</taxon>
        <taxon>Strongyloidea</taxon>
        <taxon>Trichostrongylidae</taxon>
        <taxon>Teladorsagia</taxon>
    </lineage>
</organism>
<feature type="transmembrane region" description="Helical" evidence="1">
    <location>
        <begin position="29"/>
        <end position="52"/>
    </location>
</feature>
<name>A0A2G9TMC4_TELCI</name>
<accession>A0A2G9TMC4</accession>
<keyword evidence="1" id="KW-0812">Transmembrane</keyword>
<sequence length="89" mass="9603">MTAKIAQTRSDLFARPYPPLLLENRMRSLLVLVLAFSMTEAFIGGGFGGGMMRPMCCCMCLVPIPMPAPAPVPAPTPMQSPMLAQQQCC</sequence>
<keyword evidence="1" id="KW-1133">Transmembrane helix</keyword>
<feature type="non-terminal residue" evidence="2">
    <location>
        <position position="89"/>
    </location>
</feature>
<evidence type="ECO:0000256" key="1">
    <source>
        <dbReference type="SAM" id="Phobius"/>
    </source>
</evidence>
<keyword evidence="3" id="KW-1185">Reference proteome</keyword>